<proteinExistence type="predicted"/>
<dbReference type="EMBL" id="JBHRSP010000015">
    <property type="protein sequence ID" value="MFC3073368.1"/>
    <property type="molecule type" value="Genomic_DNA"/>
</dbReference>
<evidence type="ECO:0000313" key="3">
    <source>
        <dbReference type="Proteomes" id="UP001595377"/>
    </source>
</evidence>
<accession>A0ABV7DFU5</accession>
<dbReference type="Gene3D" id="3.40.50.150">
    <property type="entry name" value="Vaccinia Virus protein VP39"/>
    <property type="match status" value="1"/>
</dbReference>
<evidence type="ECO:0000259" key="1">
    <source>
        <dbReference type="Pfam" id="PF13649"/>
    </source>
</evidence>
<dbReference type="InterPro" id="IPR029063">
    <property type="entry name" value="SAM-dependent_MTases_sf"/>
</dbReference>
<evidence type="ECO:0000313" key="2">
    <source>
        <dbReference type="EMBL" id="MFC3073368.1"/>
    </source>
</evidence>
<dbReference type="CDD" id="cd02440">
    <property type="entry name" value="AdoMet_MTases"/>
    <property type="match status" value="1"/>
</dbReference>
<dbReference type="PANTHER" id="PTHR43591">
    <property type="entry name" value="METHYLTRANSFERASE"/>
    <property type="match status" value="1"/>
</dbReference>
<comment type="caution">
    <text evidence="2">The sequence shown here is derived from an EMBL/GenBank/DDBJ whole genome shotgun (WGS) entry which is preliminary data.</text>
</comment>
<reference evidence="3" key="1">
    <citation type="journal article" date="2019" name="Int. J. Syst. Evol. Microbiol.">
        <title>The Global Catalogue of Microorganisms (GCM) 10K type strain sequencing project: providing services to taxonomists for standard genome sequencing and annotation.</title>
        <authorList>
            <consortium name="The Broad Institute Genomics Platform"/>
            <consortium name="The Broad Institute Genome Sequencing Center for Infectious Disease"/>
            <person name="Wu L."/>
            <person name="Ma J."/>
        </authorList>
    </citation>
    <scope>NUCLEOTIDE SEQUENCE [LARGE SCALE GENOMIC DNA]</scope>
    <source>
        <strain evidence="3">KCTC 52677</strain>
    </source>
</reference>
<sequence>MAATLDHGALMDRIYRFQRRFGFYDATRKYYLVGRDPMLEGLRPPPGGTVLEIGCGTGRNLVKAAGLYPQARLYGVDISAEMLAAAGSAVARAELQGRVRLALADAVTFDPQKAFGHGSYDRIFISYAVSMIPQWQRAMAQAARCLAPGGELHVADFGDMAELPSWTKGAMYTWLRWYHVTPRPDLFETAAEIAASIGGTSTAHRLHRSFSWISVIRKPPAR</sequence>
<dbReference type="Proteomes" id="UP001595377">
    <property type="component" value="Unassembled WGS sequence"/>
</dbReference>
<keyword evidence="3" id="KW-1185">Reference proteome</keyword>
<protein>
    <submittedName>
        <fullName evidence="2">Class I SAM-dependent methyltransferase</fullName>
        <ecNumber evidence="2">2.1.1.-</ecNumber>
    </submittedName>
</protein>
<dbReference type="GO" id="GO:0032259">
    <property type="term" value="P:methylation"/>
    <property type="evidence" value="ECO:0007669"/>
    <property type="project" value="UniProtKB-KW"/>
</dbReference>
<keyword evidence="2" id="KW-0808">Transferase</keyword>
<dbReference type="GO" id="GO:0008168">
    <property type="term" value="F:methyltransferase activity"/>
    <property type="evidence" value="ECO:0007669"/>
    <property type="project" value="UniProtKB-KW"/>
</dbReference>
<dbReference type="Pfam" id="PF13649">
    <property type="entry name" value="Methyltransf_25"/>
    <property type="match status" value="1"/>
</dbReference>
<organism evidence="2 3">
    <name type="scientific">Shinella pollutisoli</name>
    <dbReference type="NCBI Taxonomy" id="2250594"/>
    <lineage>
        <taxon>Bacteria</taxon>
        <taxon>Pseudomonadati</taxon>
        <taxon>Pseudomonadota</taxon>
        <taxon>Alphaproteobacteria</taxon>
        <taxon>Hyphomicrobiales</taxon>
        <taxon>Rhizobiaceae</taxon>
        <taxon>Shinella</taxon>
    </lineage>
</organism>
<dbReference type="EC" id="2.1.1.-" evidence="2"/>
<dbReference type="InterPro" id="IPR041698">
    <property type="entry name" value="Methyltransf_25"/>
</dbReference>
<name>A0ABV7DFU5_9HYPH</name>
<keyword evidence="2" id="KW-0489">Methyltransferase</keyword>
<dbReference type="SUPFAM" id="SSF53335">
    <property type="entry name" value="S-adenosyl-L-methionine-dependent methyltransferases"/>
    <property type="match status" value="1"/>
</dbReference>
<feature type="domain" description="Methyltransferase" evidence="1">
    <location>
        <begin position="50"/>
        <end position="150"/>
    </location>
</feature>
<gene>
    <name evidence="2" type="ORF">ACFOHH_09660</name>
</gene>
<dbReference type="RefSeq" id="WP_257311576.1">
    <property type="nucleotide sequence ID" value="NZ_JANFDG010000001.1"/>
</dbReference>
<dbReference type="PANTHER" id="PTHR43591:SF24">
    <property type="entry name" value="2-METHOXY-6-POLYPRENYL-1,4-BENZOQUINOL METHYLASE, MITOCHONDRIAL"/>
    <property type="match status" value="1"/>
</dbReference>